<dbReference type="Pfam" id="PF21222">
    <property type="entry name" value="Lamp2_2nd"/>
    <property type="match status" value="1"/>
</dbReference>
<evidence type="ECO:0000256" key="10">
    <source>
        <dbReference type="ARBA" id="ARBA00023228"/>
    </source>
</evidence>
<dbReference type="InterPro" id="IPR048528">
    <property type="entry name" value="Lamp2-like_luminal"/>
</dbReference>
<evidence type="ECO:0000256" key="4">
    <source>
        <dbReference type="ARBA" id="ARBA00022729"/>
    </source>
</evidence>
<evidence type="ECO:0000256" key="17">
    <source>
        <dbReference type="SAM" id="SignalP"/>
    </source>
</evidence>
<dbReference type="Pfam" id="PF01299">
    <property type="entry name" value="Lamp2-like_luminal"/>
    <property type="match status" value="2"/>
</dbReference>
<evidence type="ECO:0000256" key="7">
    <source>
        <dbReference type="ARBA" id="ARBA00023136"/>
    </source>
</evidence>
<protein>
    <recommendedName>
        <fullName evidence="13">Lysosome-associated membrane glycoprotein 1</fullName>
    </recommendedName>
</protein>
<evidence type="ECO:0000256" key="3">
    <source>
        <dbReference type="ARBA" id="ARBA00022692"/>
    </source>
</evidence>
<comment type="caution">
    <text evidence="14">Lacks conserved residue(s) required for the propagation of feature annotation.</text>
</comment>
<dbReference type="Gene3D" id="2.40.160.110">
    <property type="match status" value="2"/>
</dbReference>
<evidence type="ECO:0000256" key="13">
    <source>
        <dbReference type="ARBA" id="ARBA00074383"/>
    </source>
</evidence>
<dbReference type="PROSITE" id="PS00311">
    <property type="entry name" value="LAMP_2"/>
    <property type="match status" value="1"/>
</dbReference>
<dbReference type="PANTHER" id="PTHR11506">
    <property type="entry name" value="LYSOSOME-ASSOCIATED MEMBRANE GLYCOPROTEIN"/>
    <property type="match status" value="1"/>
</dbReference>
<dbReference type="GeneID" id="110074111"/>
<keyword evidence="2" id="KW-1003">Cell membrane</keyword>
<name>A0ABM5FZ87_9SAUR</name>
<evidence type="ECO:0000256" key="15">
    <source>
        <dbReference type="SAM" id="MobiDB-lite"/>
    </source>
</evidence>
<feature type="disulfide bond" evidence="14">
    <location>
        <begin position="335"/>
        <end position="372"/>
    </location>
</feature>
<evidence type="ECO:0000313" key="20">
    <source>
        <dbReference type="Proteomes" id="UP001652642"/>
    </source>
</evidence>
<dbReference type="PROSITE" id="PS51407">
    <property type="entry name" value="LAMP_3"/>
    <property type="match status" value="1"/>
</dbReference>
<evidence type="ECO:0000256" key="6">
    <source>
        <dbReference type="ARBA" id="ARBA00022989"/>
    </source>
</evidence>
<feature type="domain" description="Lysosome-associated membrane glycoprotein 2-like transmembrane" evidence="19">
    <location>
        <begin position="381"/>
        <end position="412"/>
    </location>
</feature>
<evidence type="ECO:0000256" key="9">
    <source>
        <dbReference type="ARBA" id="ARBA00023180"/>
    </source>
</evidence>
<keyword evidence="8 14" id="KW-1015">Disulfide bond</keyword>
<dbReference type="PRINTS" id="PR00336">
    <property type="entry name" value="LYSASSOCTDMP"/>
</dbReference>
<feature type="chain" id="PRO_5046883362" description="Lysosome-associated membrane glycoprotein 1" evidence="17">
    <location>
        <begin position="25"/>
        <end position="414"/>
    </location>
</feature>
<keyword evidence="4 17" id="KW-0732">Signal</keyword>
<evidence type="ECO:0000256" key="5">
    <source>
        <dbReference type="ARBA" id="ARBA00022753"/>
    </source>
</evidence>
<feature type="disulfide bond" evidence="14">
    <location>
        <begin position="35"/>
        <end position="74"/>
    </location>
</feature>
<dbReference type="InterPro" id="IPR048524">
    <property type="entry name" value="Lamp2-like_TM"/>
</dbReference>
<organism evidence="20 21">
    <name type="scientific">Pogona vitticeps</name>
    <name type="common">central bearded dragon</name>
    <dbReference type="NCBI Taxonomy" id="103695"/>
    <lineage>
        <taxon>Eukaryota</taxon>
        <taxon>Metazoa</taxon>
        <taxon>Chordata</taxon>
        <taxon>Craniata</taxon>
        <taxon>Vertebrata</taxon>
        <taxon>Euteleostomi</taxon>
        <taxon>Lepidosauria</taxon>
        <taxon>Squamata</taxon>
        <taxon>Bifurcata</taxon>
        <taxon>Unidentata</taxon>
        <taxon>Episquamata</taxon>
        <taxon>Toxicofera</taxon>
        <taxon>Iguania</taxon>
        <taxon>Acrodonta</taxon>
        <taxon>Agamidae</taxon>
        <taxon>Amphibolurinae</taxon>
        <taxon>Pogona</taxon>
    </lineage>
</organism>
<keyword evidence="5" id="KW-0967">Endosome</keyword>
<feature type="domain" description="Lysosome-associated membrane glycoprotein 2-like luminal" evidence="18">
    <location>
        <begin position="215"/>
        <end position="361"/>
    </location>
</feature>
<proteinExistence type="inferred from homology"/>
<feature type="signal peptide" evidence="17">
    <location>
        <begin position="1"/>
        <end position="24"/>
    </location>
</feature>
<comment type="similarity">
    <text evidence="14">Belongs to the LAMP family.</text>
</comment>
<sequence>MAARYNRGLLLGAVLLGFLKASSTFEVIDDSGKTCILANFSVQFIVEYSTSTKSETQTISLPPDAHVLKNESSCGKGKEVSQILAVGFGHGHSILLTFEKTSSSYAVSTLKFSYNLSDTSVFPNATGGEKEASNATDIKAALNTRYRCLNKNTISMANVTVLFSNVTLEAYLTRNTFSGNETICFEDRATTVPPATTSHIPTTTSLAPSPSTKDPDVGHYNVSGSHGICLLASMGLQVNITYSTKNETINSQVFNFPQNPSYSGSCDNNTVTLNLISGSTSLRFQFVQNASTDKYFLQGLSMNTSLPSEAKGNKISAGNNSLSALKATIGKSYRCVAEENVWISENASVNIFNVQVQAFKIPGDKFGSVEECQLDENNMLIPIIVGAALAGLVLIVLIAYLIGRKRSHAGYQTI</sequence>
<evidence type="ECO:0000256" key="2">
    <source>
        <dbReference type="ARBA" id="ARBA00022475"/>
    </source>
</evidence>
<evidence type="ECO:0000313" key="21">
    <source>
        <dbReference type="RefSeq" id="XP_072850689.1"/>
    </source>
</evidence>
<gene>
    <name evidence="21" type="primary">LAMP1</name>
</gene>
<keyword evidence="6 16" id="KW-1133">Transmembrane helix</keyword>
<reference evidence="21" key="1">
    <citation type="submission" date="2025-08" db="UniProtKB">
        <authorList>
            <consortium name="RefSeq"/>
        </authorList>
    </citation>
    <scope>IDENTIFICATION</scope>
</reference>
<evidence type="ECO:0000259" key="18">
    <source>
        <dbReference type="Pfam" id="PF01299"/>
    </source>
</evidence>
<dbReference type="RefSeq" id="XP_072850689.1">
    <property type="nucleotide sequence ID" value="XM_072994588.1"/>
</dbReference>
<evidence type="ECO:0000256" key="12">
    <source>
        <dbReference type="ARBA" id="ARBA00060404"/>
    </source>
</evidence>
<evidence type="ECO:0000259" key="19">
    <source>
        <dbReference type="Pfam" id="PF21222"/>
    </source>
</evidence>
<feature type="region of interest" description="Disordered" evidence="15">
    <location>
        <begin position="194"/>
        <end position="214"/>
    </location>
</feature>
<comment type="subcellular location">
    <subcellularLocation>
        <location evidence="1">Cell membrane</location>
        <topology evidence="1">Single-pass type I membrane protein</topology>
    </subcellularLocation>
    <subcellularLocation>
        <location evidence="12">Cytolytic granule membrane</location>
        <topology evidence="12">Single-pass type I membrane protein</topology>
    </subcellularLocation>
    <subcellularLocation>
        <location evidence="11">Late endosome membrane</location>
        <topology evidence="11">Single-pass type I membrane protein</topology>
    </subcellularLocation>
    <subcellularLocation>
        <location evidence="14">Lysosome membrane</location>
        <topology evidence="14">Single-pass type I membrane protein</topology>
    </subcellularLocation>
</comment>
<dbReference type="InterPro" id="IPR002000">
    <property type="entry name" value="Lysosome-assoc_membr_glycop"/>
</dbReference>
<feature type="transmembrane region" description="Helical" evidence="16">
    <location>
        <begin position="379"/>
        <end position="402"/>
    </location>
</feature>
<feature type="disulfide bond" evidence="14">
    <location>
        <begin position="148"/>
        <end position="184"/>
    </location>
</feature>
<dbReference type="PANTHER" id="PTHR11506:SF27">
    <property type="entry name" value="LYSOSOME-ASSOCIATED MEMBRANE GLYCOPROTEIN 1"/>
    <property type="match status" value="1"/>
</dbReference>
<evidence type="ECO:0000256" key="1">
    <source>
        <dbReference type="ARBA" id="ARBA00004251"/>
    </source>
</evidence>
<evidence type="ECO:0000256" key="16">
    <source>
        <dbReference type="SAM" id="Phobius"/>
    </source>
</evidence>
<keyword evidence="9" id="KW-0325">Glycoprotein</keyword>
<accession>A0ABM5FZ87</accession>
<keyword evidence="3 14" id="KW-0812">Transmembrane</keyword>
<keyword evidence="7 14" id="KW-0472">Membrane</keyword>
<dbReference type="InterPro" id="IPR018134">
    <property type="entry name" value="LAMP_CS"/>
</dbReference>
<dbReference type="CDD" id="cd12087">
    <property type="entry name" value="TM_EGFR-like"/>
    <property type="match status" value="1"/>
</dbReference>
<feature type="domain" description="Lysosome-associated membrane glycoprotein 2-like luminal" evidence="18">
    <location>
        <begin position="23"/>
        <end position="170"/>
    </location>
</feature>
<feature type="compositionally biased region" description="Low complexity" evidence="15">
    <location>
        <begin position="201"/>
        <end position="212"/>
    </location>
</feature>
<dbReference type="PROSITE" id="PS00310">
    <property type="entry name" value="LAMP_1"/>
    <property type="match status" value="1"/>
</dbReference>
<evidence type="ECO:0000256" key="14">
    <source>
        <dbReference type="PROSITE-ProRule" id="PRU00740"/>
    </source>
</evidence>
<dbReference type="Proteomes" id="UP001652642">
    <property type="component" value="Chromosome 3"/>
</dbReference>
<evidence type="ECO:0000256" key="8">
    <source>
        <dbReference type="ARBA" id="ARBA00023157"/>
    </source>
</evidence>
<keyword evidence="10 14" id="KW-0458">Lysosome</keyword>
<keyword evidence="20" id="KW-1185">Reference proteome</keyword>
<evidence type="ECO:0000256" key="11">
    <source>
        <dbReference type="ARBA" id="ARBA00037817"/>
    </source>
</evidence>